<dbReference type="AlphaFoldDB" id="F2CB28"/>
<dbReference type="GO" id="GO:0031177">
    <property type="term" value="F:phosphopantetheine binding"/>
    <property type="evidence" value="ECO:0007669"/>
    <property type="project" value="TreeGrafter"/>
</dbReference>
<dbReference type="SUPFAM" id="SSF56801">
    <property type="entry name" value="Acetyl-CoA synthetase-like"/>
    <property type="match status" value="1"/>
</dbReference>
<dbReference type="InterPro" id="IPR042099">
    <property type="entry name" value="ANL_N_sf"/>
</dbReference>
<name>F2CB28_STRSA</name>
<dbReference type="Pfam" id="PF00668">
    <property type="entry name" value="Condensation"/>
    <property type="match status" value="1"/>
</dbReference>
<feature type="domain" description="Condensation" evidence="2">
    <location>
        <begin position="5"/>
        <end position="437"/>
    </location>
</feature>
<dbReference type="GO" id="GO:0008610">
    <property type="term" value="P:lipid biosynthetic process"/>
    <property type="evidence" value="ECO:0007669"/>
    <property type="project" value="UniProtKB-ARBA"/>
</dbReference>
<reference evidence="3 4" key="1">
    <citation type="submission" date="2011-02" db="EMBL/GenBank/DDBJ databases">
        <authorList>
            <person name="Muzny D."/>
            <person name="Qin X."/>
            <person name="Deng J."/>
            <person name="Jiang H."/>
            <person name="Liu Y."/>
            <person name="Qu J."/>
            <person name="Song X.-Z."/>
            <person name="Zhang L."/>
            <person name="Thornton R."/>
            <person name="Coyle M."/>
            <person name="Francisco L."/>
            <person name="Jackson L."/>
            <person name="Javaid M."/>
            <person name="Korchina V."/>
            <person name="Kovar C."/>
            <person name="Mata R."/>
            <person name="Mathew T."/>
            <person name="Ngo R."/>
            <person name="Nguyen L."/>
            <person name="Nguyen N."/>
            <person name="Okwuonu G."/>
            <person name="Ongeri F."/>
            <person name="Pham C."/>
            <person name="Simmons D."/>
            <person name="Wilczek-Boney K."/>
            <person name="Hale W."/>
            <person name="Jakkamsetti A."/>
            <person name="Pham P."/>
            <person name="Ruth R."/>
            <person name="San Lucas F."/>
            <person name="Warren J."/>
            <person name="Zhang J."/>
            <person name="Zhao Z."/>
            <person name="Zhou C."/>
            <person name="Zhu D."/>
            <person name="Lee S."/>
            <person name="Bess C."/>
            <person name="Blankenburg K."/>
            <person name="Forbes L."/>
            <person name="Fu Q."/>
            <person name="Gubbala S."/>
            <person name="Hirani K."/>
            <person name="Jayaseelan J.C."/>
            <person name="Lara F."/>
            <person name="Munidasa M."/>
            <person name="Palculict T."/>
            <person name="Patil S."/>
            <person name="Pu L.-L."/>
            <person name="Saada N."/>
            <person name="Tang L."/>
            <person name="Weissenberger G."/>
            <person name="Zhu Y."/>
            <person name="Hemphill L."/>
            <person name="Shang Y."/>
            <person name="Youmans B."/>
            <person name="Ayvaz T."/>
            <person name="Ross M."/>
            <person name="Santibanez J."/>
            <person name="Aqrawi P."/>
            <person name="Gross S."/>
            <person name="Joshi V."/>
            <person name="Fowler G."/>
            <person name="Nazareth L."/>
            <person name="Reid J."/>
            <person name="Worley K."/>
            <person name="Petrosino J."/>
            <person name="Highlander S."/>
            <person name="Gibbs R."/>
        </authorList>
    </citation>
    <scope>NUCLEOTIDE SEQUENCE [LARGE SCALE GENOMIC DNA]</scope>
    <source>
        <strain evidence="3 4">SK330</strain>
    </source>
</reference>
<comment type="caution">
    <text evidence="3">The sequence shown here is derived from an EMBL/GenBank/DDBJ whole genome shotgun (WGS) entry which is preliminary data.</text>
</comment>
<evidence type="ECO:0000313" key="3">
    <source>
        <dbReference type="EMBL" id="EGF12323.1"/>
    </source>
</evidence>
<feature type="domain" description="AMP-dependent synthetase/ligase" evidence="1">
    <location>
        <begin position="466"/>
        <end position="805"/>
    </location>
</feature>
<dbReference type="SUPFAM" id="SSF52777">
    <property type="entry name" value="CoA-dependent acyltransferases"/>
    <property type="match status" value="2"/>
</dbReference>
<dbReference type="InterPro" id="IPR045851">
    <property type="entry name" value="AMP-bd_C_sf"/>
</dbReference>
<dbReference type="HOGENOM" id="CLU_000022_2_4_9"/>
<dbReference type="NCBIfam" id="TIGR01733">
    <property type="entry name" value="AA-adenyl-dom"/>
    <property type="match status" value="1"/>
</dbReference>
<evidence type="ECO:0000313" key="4">
    <source>
        <dbReference type="Proteomes" id="UP000005955"/>
    </source>
</evidence>
<sequence length="1012" mass="115983">MSTIENAYPLSELQKGMVFYTEKEDGLYHDVFIYSFSGEYDFNLIKKAFQILMDENPVLRTSFRIGDLSEPIQLVHKKAEVSITEFINFEDKLLENDINDYVSERRHLSFEWELPPLWQVGVFKNQNNDKFSICLDFHHSILDGWSVATLMQTFCEYYFKELNGEAHNILIEEDNNKGTYADFIKLERSASDDKIHQKFWENEVKKSNLVSPYGVTQSKNTNIKIYDKSRNLNSDDTVSLYQLSNRLKVPLKNICLSVHLKVLSMLSNEKKITTGIVANGRPEIGGESTLGLFLNTLPFTVKIPDSKNWSDFILSNFEKEKEILPYRRYPLSKMLSDNNKDAIFYTAFNYVDFHAYKSDTLNNRFFSLYDLKVTEKTNFSFSAQFVNNSLENKLGITITYNSEQFSNEQIDEALDLYLATFKIVLNYLDHPVSDNRLILLEDSNWYAELVGDRDDNDLVSILERFEYIVQNHGEKVAIKEESQSYTYSQLDKHSNFLAYLLQNKMLLNKQSKVGVYLDRSFELISSILAIWKLGAVYVPIDRKFPIKRIEHIINDSSIDCIIARDEKDIENLPSNTPVVSLDVLKEDEPAIERKITSKIVEQNDIAYIIYTSGTTGVPKGVCISHQGISNLIKNYDYFADDKVLMTFNIAFDGCLFDILISLSSGSCLCVPLTQSLLAENLKSNIEYYGISVLTTTPSILSSVKPQEFKTLRMVSVAGEKCPFNLAKNWSKFYEFRNLYGPSEGTISTSEFNFSSKIDIDEPFEIPIGKPINNIAITIVDNLLQPLPKNVIGEIAISGQNLALGYTSQKETDKKFKTFLTCSKQSREKRVYLSGDKGKITGANIVYFYGRVDSQIKINGIRIEVSEIKNILEKFPNVETAHIIKGEKGSREYISAYLVLENKQLDFEENLVDKLIDFLKQYLPLYMVPEEFYILEETPTNDNGKLSIHELDKNAIKLHKSNQKMTLPRNETEQYVFDTLCQLLGSSGMSIYSNIFEMGCNSLTVLELTKKLT</sequence>
<dbReference type="Proteomes" id="UP000005955">
    <property type="component" value="Unassembled WGS sequence"/>
</dbReference>
<dbReference type="Pfam" id="PF00501">
    <property type="entry name" value="AMP-binding"/>
    <property type="match status" value="1"/>
</dbReference>
<dbReference type="Gene3D" id="3.30.300.30">
    <property type="match status" value="1"/>
</dbReference>
<dbReference type="RefSeq" id="WP_002916251.1">
    <property type="nucleotide sequence ID" value="NZ_GL878549.1"/>
</dbReference>
<dbReference type="GO" id="GO:0003824">
    <property type="term" value="F:catalytic activity"/>
    <property type="evidence" value="ECO:0007669"/>
    <property type="project" value="InterPro"/>
</dbReference>
<dbReference type="PROSITE" id="PS00455">
    <property type="entry name" value="AMP_BINDING"/>
    <property type="match status" value="1"/>
</dbReference>
<dbReference type="InterPro" id="IPR020845">
    <property type="entry name" value="AMP-binding_CS"/>
</dbReference>
<dbReference type="InterPro" id="IPR010071">
    <property type="entry name" value="AA_adenyl_dom"/>
</dbReference>
<proteinExistence type="predicted"/>
<dbReference type="Gene3D" id="3.30.559.30">
    <property type="entry name" value="Nonribosomal peptide synthetase, condensation domain"/>
    <property type="match status" value="1"/>
</dbReference>
<accession>F2CB28</accession>
<dbReference type="CDD" id="cd05930">
    <property type="entry name" value="A_NRPS"/>
    <property type="match status" value="1"/>
</dbReference>
<dbReference type="PANTHER" id="PTHR45527">
    <property type="entry name" value="NONRIBOSOMAL PEPTIDE SYNTHETASE"/>
    <property type="match status" value="1"/>
</dbReference>
<dbReference type="InterPro" id="IPR001242">
    <property type="entry name" value="Condensation_dom"/>
</dbReference>
<dbReference type="InterPro" id="IPR000873">
    <property type="entry name" value="AMP-dep_synth/lig_dom"/>
</dbReference>
<dbReference type="GO" id="GO:0005737">
    <property type="term" value="C:cytoplasm"/>
    <property type="evidence" value="ECO:0007669"/>
    <property type="project" value="TreeGrafter"/>
</dbReference>
<organism evidence="3 4">
    <name type="scientific">Streptococcus sanguinis SK330</name>
    <dbReference type="NCBI Taxonomy" id="888813"/>
    <lineage>
        <taxon>Bacteria</taxon>
        <taxon>Bacillati</taxon>
        <taxon>Bacillota</taxon>
        <taxon>Bacilli</taxon>
        <taxon>Lactobacillales</taxon>
        <taxon>Streptococcaceae</taxon>
        <taxon>Streptococcus</taxon>
    </lineage>
</organism>
<dbReference type="PATRIC" id="fig|888813.3.peg.2342"/>
<dbReference type="InterPro" id="IPR023213">
    <property type="entry name" value="CAT-like_dom_sf"/>
</dbReference>
<dbReference type="Gene3D" id="3.30.559.10">
    <property type="entry name" value="Chloramphenicol acetyltransferase-like domain"/>
    <property type="match status" value="1"/>
</dbReference>
<dbReference type="GO" id="GO:0043041">
    <property type="term" value="P:amino acid activation for nonribosomal peptide biosynthetic process"/>
    <property type="evidence" value="ECO:0007669"/>
    <property type="project" value="TreeGrafter"/>
</dbReference>
<evidence type="ECO:0000259" key="2">
    <source>
        <dbReference type="Pfam" id="PF00668"/>
    </source>
</evidence>
<dbReference type="EMBL" id="AFBD01000016">
    <property type="protein sequence ID" value="EGF12323.1"/>
    <property type="molecule type" value="Genomic_DNA"/>
</dbReference>
<protein>
    <submittedName>
        <fullName evidence="3">Uncharacterized protein</fullName>
    </submittedName>
</protein>
<dbReference type="Gene3D" id="3.40.50.12780">
    <property type="entry name" value="N-terminal domain of ligase-like"/>
    <property type="match status" value="1"/>
</dbReference>
<dbReference type="PANTHER" id="PTHR45527:SF1">
    <property type="entry name" value="FATTY ACID SYNTHASE"/>
    <property type="match status" value="1"/>
</dbReference>
<dbReference type="GO" id="GO:0044550">
    <property type="term" value="P:secondary metabolite biosynthetic process"/>
    <property type="evidence" value="ECO:0007669"/>
    <property type="project" value="TreeGrafter"/>
</dbReference>
<gene>
    <name evidence="3" type="ORF">HMPREF9386_2384</name>
</gene>
<evidence type="ECO:0000259" key="1">
    <source>
        <dbReference type="Pfam" id="PF00501"/>
    </source>
</evidence>